<accession>A0ABS5S2Q5</accession>
<evidence type="ECO:0000313" key="5">
    <source>
        <dbReference type="Proteomes" id="UP001297092"/>
    </source>
</evidence>
<evidence type="ECO:0000256" key="2">
    <source>
        <dbReference type="SAM" id="MobiDB-lite"/>
    </source>
</evidence>
<comment type="caution">
    <text evidence="4">The sequence shown here is derived from an EMBL/GenBank/DDBJ whole genome shotgun (WGS) entry which is preliminary data.</text>
</comment>
<protein>
    <submittedName>
        <fullName evidence="4">Class I SAM-dependent methyltransferase</fullName>
    </submittedName>
</protein>
<keyword evidence="4" id="KW-0489">Methyltransferase</keyword>
<dbReference type="PANTHER" id="PTHR43861">
    <property type="entry name" value="TRANS-ACONITATE 2-METHYLTRANSFERASE-RELATED"/>
    <property type="match status" value="1"/>
</dbReference>
<keyword evidence="1" id="KW-0808">Transferase</keyword>
<feature type="domain" description="Methyltransferase type 11" evidence="3">
    <location>
        <begin position="94"/>
        <end position="189"/>
    </location>
</feature>
<gene>
    <name evidence="4" type="ORF">KIV10_00935</name>
</gene>
<proteinExistence type="predicted"/>
<dbReference type="RefSeq" id="WP_214111613.1">
    <property type="nucleotide sequence ID" value="NZ_JAHCTB010000001.1"/>
</dbReference>
<dbReference type="GO" id="GO:0008168">
    <property type="term" value="F:methyltransferase activity"/>
    <property type="evidence" value="ECO:0007669"/>
    <property type="project" value="UniProtKB-KW"/>
</dbReference>
<dbReference type="PROSITE" id="PS51257">
    <property type="entry name" value="PROKAR_LIPOPROTEIN"/>
    <property type="match status" value="1"/>
</dbReference>
<keyword evidence="5" id="KW-1185">Reference proteome</keyword>
<evidence type="ECO:0000259" key="3">
    <source>
        <dbReference type="Pfam" id="PF08241"/>
    </source>
</evidence>
<evidence type="ECO:0000313" key="4">
    <source>
        <dbReference type="EMBL" id="MBT0606735.1"/>
    </source>
</evidence>
<dbReference type="CDD" id="cd02440">
    <property type="entry name" value="AdoMet_MTases"/>
    <property type="match status" value="1"/>
</dbReference>
<evidence type="ECO:0000256" key="1">
    <source>
        <dbReference type="ARBA" id="ARBA00022679"/>
    </source>
</evidence>
<reference evidence="4 5" key="1">
    <citation type="submission" date="2021-05" db="EMBL/GenBank/DDBJ databases">
        <title>Aequorivita echinoideorum JCM 30378 genome.</title>
        <authorList>
            <person name="Zhang H."/>
            <person name="Li C."/>
        </authorList>
    </citation>
    <scope>NUCLEOTIDE SEQUENCE [LARGE SCALE GENOMIC DNA]</scope>
    <source>
        <strain evidence="4 5">JCM30378</strain>
    </source>
</reference>
<dbReference type="EMBL" id="JAHCTB010000001">
    <property type="protein sequence ID" value="MBT0606735.1"/>
    <property type="molecule type" value="Genomic_DNA"/>
</dbReference>
<name>A0ABS5S2Q5_9FLAO</name>
<dbReference type="Pfam" id="PF08241">
    <property type="entry name" value="Methyltransf_11"/>
    <property type="match status" value="1"/>
</dbReference>
<organism evidence="4 5">
    <name type="scientific">Aequorivita echinoideorum</name>
    <dbReference type="NCBI Taxonomy" id="1549647"/>
    <lineage>
        <taxon>Bacteria</taxon>
        <taxon>Pseudomonadati</taxon>
        <taxon>Bacteroidota</taxon>
        <taxon>Flavobacteriia</taxon>
        <taxon>Flavobacteriales</taxon>
        <taxon>Flavobacteriaceae</taxon>
        <taxon>Aequorivita</taxon>
    </lineage>
</organism>
<dbReference type="SUPFAM" id="SSF53335">
    <property type="entry name" value="S-adenosyl-L-methionine-dependent methyltransferases"/>
    <property type="match status" value="1"/>
</dbReference>
<feature type="region of interest" description="Disordered" evidence="2">
    <location>
        <begin position="24"/>
        <end position="59"/>
    </location>
</feature>
<dbReference type="InterPro" id="IPR029063">
    <property type="entry name" value="SAM-dependent_MTases_sf"/>
</dbReference>
<dbReference type="InterPro" id="IPR013216">
    <property type="entry name" value="Methyltransf_11"/>
</dbReference>
<dbReference type="GO" id="GO:0032259">
    <property type="term" value="P:methylation"/>
    <property type="evidence" value="ECO:0007669"/>
    <property type="project" value="UniProtKB-KW"/>
</dbReference>
<dbReference type="Gene3D" id="3.40.50.150">
    <property type="entry name" value="Vaccinia Virus protein VP39"/>
    <property type="match status" value="1"/>
</dbReference>
<sequence length="240" mass="27254">MKTKHFLLATSLLLALSACKEQNKKSDNHDAEQTTEHDGNHHSHDSTKTANEYMHRSSTEDLIKRFESPERDAYQKPELVLEYLGNLEGKKIMDIGAGSGYFSVKLAEKGAQVIAADVDDEFQAALQKRIEDNNLENIELRKIPYDSPNLADGEVDMVLIVNTYHHIENRSEYFAKVKQGIKPEGELVVIDYFKKELPVGPPVNHKINLETVKKELKEAGYTELDVNTDLLPYQFIVRAK</sequence>
<dbReference type="Proteomes" id="UP001297092">
    <property type="component" value="Unassembled WGS sequence"/>
</dbReference>
<dbReference type="PANTHER" id="PTHR43861:SF3">
    <property type="entry name" value="PUTATIVE (AFU_ORTHOLOGUE AFUA_2G14390)-RELATED"/>
    <property type="match status" value="1"/>
</dbReference>